<protein>
    <submittedName>
        <fullName evidence="1">Uncharacterized protein</fullName>
    </submittedName>
</protein>
<comment type="caution">
    <text evidence="1">The sequence shown here is derived from an EMBL/GenBank/DDBJ whole genome shotgun (WGS) entry which is preliminary data.</text>
</comment>
<sequence length="170" mass="18818">MSTYTLDFDTIQQVMRAHRKTGILYAEVASGVMKLRESCRIEIKIIAGDIAACTIVGSSGRYLTGNEATQELARLGRIRWTFTPQQVGATSGASIVPPERDTSPYPRRVAYLDQEQMRNWPRLHRSVFALADGTKSIIKIAEVLVVPPEIVNKVLQDLQSIGAITMGSRN</sequence>
<reference evidence="1" key="1">
    <citation type="submission" date="2020-10" db="EMBL/GenBank/DDBJ databases">
        <title>Taxonomic study of unclassified bacteria belonging to the class Ktedonobacteria.</title>
        <authorList>
            <person name="Yabe S."/>
            <person name="Wang C.M."/>
            <person name="Zheng Y."/>
            <person name="Sakai Y."/>
            <person name="Cavaletti L."/>
            <person name="Monciardini P."/>
            <person name="Donadio S."/>
        </authorList>
    </citation>
    <scope>NUCLEOTIDE SEQUENCE</scope>
    <source>
        <strain evidence="1">ID150040</strain>
    </source>
</reference>
<accession>A0A8J3IYS0</accession>
<gene>
    <name evidence="1" type="ORF">KSF_110260</name>
</gene>
<dbReference type="Proteomes" id="UP000597444">
    <property type="component" value="Unassembled WGS sequence"/>
</dbReference>
<name>A0A8J3IYS0_9CHLR</name>
<dbReference type="AlphaFoldDB" id="A0A8J3IYS0"/>
<evidence type="ECO:0000313" key="1">
    <source>
        <dbReference type="EMBL" id="GHP00979.1"/>
    </source>
</evidence>
<organism evidence="1 2">
    <name type="scientific">Reticulibacter mediterranei</name>
    <dbReference type="NCBI Taxonomy" id="2778369"/>
    <lineage>
        <taxon>Bacteria</taxon>
        <taxon>Bacillati</taxon>
        <taxon>Chloroflexota</taxon>
        <taxon>Ktedonobacteria</taxon>
        <taxon>Ktedonobacterales</taxon>
        <taxon>Reticulibacteraceae</taxon>
        <taxon>Reticulibacter</taxon>
    </lineage>
</organism>
<evidence type="ECO:0000313" key="2">
    <source>
        <dbReference type="Proteomes" id="UP000597444"/>
    </source>
</evidence>
<dbReference type="EMBL" id="BNJK01000004">
    <property type="protein sequence ID" value="GHP00979.1"/>
    <property type="molecule type" value="Genomic_DNA"/>
</dbReference>
<keyword evidence="2" id="KW-1185">Reference proteome</keyword>
<proteinExistence type="predicted"/>
<dbReference type="RefSeq" id="WP_220211553.1">
    <property type="nucleotide sequence ID" value="NZ_BNJK01000004.1"/>
</dbReference>